<evidence type="ECO:0000256" key="1">
    <source>
        <dbReference type="SAM" id="MobiDB-lite"/>
    </source>
</evidence>
<feature type="compositionally biased region" description="Basic and acidic residues" evidence="1">
    <location>
        <begin position="113"/>
        <end position="126"/>
    </location>
</feature>
<feature type="compositionally biased region" description="Polar residues" evidence="1">
    <location>
        <begin position="43"/>
        <end position="59"/>
    </location>
</feature>
<dbReference type="AlphaFoldDB" id="A0A0D6LUI2"/>
<dbReference type="Proteomes" id="UP000054495">
    <property type="component" value="Unassembled WGS sequence"/>
</dbReference>
<organism evidence="2 3">
    <name type="scientific">Ancylostoma ceylanicum</name>
    <dbReference type="NCBI Taxonomy" id="53326"/>
    <lineage>
        <taxon>Eukaryota</taxon>
        <taxon>Metazoa</taxon>
        <taxon>Ecdysozoa</taxon>
        <taxon>Nematoda</taxon>
        <taxon>Chromadorea</taxon>
        <taxon>Rhabditida</taxon>
        <taxon>Rhabditina</taxon>
        <taxon>Rhabditomorpha</taxon>
        <taxon>Strongyloidea</taxon>
        <taxon>Ancylostomatidae</taxon>
        <taxon>Ancylostomatinae</taxon>
        <taxon>Ancylostoma</taxon>
    </lineage>
</organism>
<accession>A0A0D6LUI2</accession>
<feature type="compositionally biased region" description="Basic residues" evidence="1">
    <location>
        <begin position="63"/>
        <end position="73"/>
    </location>
</feature>
<keyword evidence="3" id="KW-1185">Reference proteome</keyword>
<feature type="compositionally biased region" description="Polar residues" evidence="1">
    <location>
        <begin position="89"/>
        <end position="112"/>
    </location>
</feature>
<evidence type="ECO:0000313" key="3">
    <source>
        <dbReference type="Proteomes" id="UP000054495"/>
    </source>
</evidence>
<reference evidence="2 3" key="1">
    <citation type="submission" date="2013-05" db="EMBL/GenBank/DDBJ databases">
        <title>Draft genome of the parasitic nematode Anyclostoma ceylanicum.</title>
        <authorList>
            <person name="Mitreva M."/>
        </authorList>
    </citation>
    <scope>NUCLEOTIDE SEQUENCE [LARGE SCALE GENOMIC DNA]</scope>
</reference>
<proteinExistence type="predicted"/>
<dbReference type="EMBL" id="KE124927">
    <property type="protein sequence ID" value="EPB74828.1"/>
    <property type="molecule type" value="Genomic_DNA"/>
</dbReference>
<evidence type="ECO:0000313" key="2">
    <source>
        <dbReference type="EMBL" id="EPB74828.1"/>
    </source>
</evidence>
<name>A0A0D6LUI2_9BILA</name>
<feature type="region of interest" description="Disordered" evidence="1">
    <location>
        <begin position="41"/>
        <end position="143"/>
    </location>
</feature>
<gene>
    <name evidence="2" type="ORF">ANCCEY_06091</name>
</gene>
<sequence length="150" mass="16058">MDLAGSRNLAGVITMTLVALNEAIHYEDVGLLERLLAAHNPKQPMSTSPSIGSTNTLTELAQRRHGAGTHRRSNASSTVSAHSGGRQPPSETTRGVKSSGESSAQALQQQPSKEIEKEVISLDHSRKSVPFPTLMHDSGGEEPKIVLMLR</sequence>
<protein>
    <submittedName>
        <fullName evidence="2">Uncharacterized protein</fullName>
    </submittedName>
</protein>